<reference evidence="2 3" key="1">
    <citation type="submission" date="2016-04" db="EMBL/GenBank/DDBJ databases">
        <title>A degradative enzymes factory behind the ericoid mycorrhizal symbiosis.</title>
        <authorList>
            <consortium name="DOE Joint Genome Institute"/>
            <person name="Martino E."/>
            <person name="Morin E."/>
            <person name="Grelet G."/>
            <person name="Kuo A."/>
            <person name="Kohler A."/>
            <person name="Daghino S."/>
            <person name="Barry K."/>
            <person name="Choi C."/>
            <person name="Cichocki N."/>
            <person name="Clum A."/>
            <person name="Copeland A."/>
            <person name="Hainaut M."/>
            <person name="Haridas S."/>
            <person name="Labutti K."/>
            <person name="Lindquist E."/>
            <person name="Lipzen A."/>
            <person name="Khouja H.-R."/>
            <person name="Murat C."/>
            <person name="Ohm R."/>
            <person name="Olson A."/>
            <person name="Spatafora J."/>
            <person name="Veneault-Fourrey C."/>
            <person name="Henrissat B."/>
            <person name="Grigoriev I."/>
            <person name="Martin F."/>
            <person name="Perotto S."/>
        </authorList>
    </citation>
    <scope>NUCLEOTIDE SEQUENCE [LARGE SCALE GENOMIC DNA]</scope>
    <source>
        <strain evidence="2 3">F</strain>
    </source>
</reference>
<keyword evidence="1" id="KW-0472">Membrane</keyword>
<gene>
    <name evidence="2" type="ORF">L207DRAFT_517079</name>
</gene>
<keyword evidence="1" id="KW-0812">Transmembrane</keyword>
<dbReference type="AlphaFoldDB" id="A0A2J6R8Y3"/>
<dbReference type="OrthoDB" id="5428890at2759"/>
<protein>
    <submittedName>
        <fullName evidence="2">Uncharacterized protein</fullName>
    </submittedName>
</protein>
<accession>A0A2J6R8Y3</accession>
<dbReference type="Proteomes" id="UP000235786">
    <property type="component" value="Unassembled WGS sequence"/>
</dbReference>
<dbReference type="EMBL" id="KZ613953">
    <property type="protein sequence ID" value="PMD34956.1"/>
    <property type="molecule type" value="Genomic_DNA"/>
</dbReference>
<organism evidence="2 3">
    <name type="scientific">Hyaloscypha variabilis (strain UAMH 11265 / GT02V1 / F)</name>
    <name type="common">Meliniomyces variabilis</name>
    <dbReference type="NCBI Taxonomy" id="1149755"/>
    <lineage>
        <taxon>Eukaryota</taxon>
        <taxon>Fungi</taxon>
        <taxon>Dikarya</taxon>
        <taxon>Ascomycota</taxon>
        <taxon>Pezizomycotina</taxon>
        <taxon>Leotiomycetes</taxon>
        <taxon>Helotiales</taxon>
        <taxon>Hyaloscyphaceae</taxon>
        <taxon>Hyaloscypha</taxon>
        <taxon>Hyaloscypha variabilis</taxon>
    </lineage>
</organism>
<feature type="transmembrane region" description="Helical" evidence="1">
    <location>
        <begin position="302"/>
        <end position="322"/>
    </location>
</feature>
<name>A0A2J6R8Y3_HYAVF</name>
<keyword evidence="1" id="KW-1133">Transmembrane helix</keyword>
<evidence type="ECO:0000313" key="3">
    <source>
        <dbReference type="Proteomes" id="UP000235786"/>
    </source>
</evidence>
<proteinExistence type="predicted"/>
<keyword evidence="3" id="KW-1185">Reference proteome</keyword>
<sequence>MYQHEGPSLAVSTREGIVKEFWGDGTPTVSKSTQDDCYFEYFENQYRIACQDDHTQQICTLRNIYEIVRQCKEGKTREAIKADLSLKVDNFQKEFDTQLDNAIDLAVRLWLMIHIGKLPRAVTGQSNVVWKEGSLRATVNEQFQHQLILTDSVKFEKVFNLRNVERIADVKIQWTPNLVDHLKFNEDGKKPVLNVFHHATFLKYHENSTIYPQGLIQETLRTLALLLPSHDKSTRKWFTPHLTSLRLDAAVLACGQLKLEERQIDHFKFWHDRLVVLKQYFDDSQPRTIKQWWFDDRKRVQWFWVAIVLVVCTVLFGVIQCIEGGWQIYKAYYPSI</sequence>
<evidence type="ECO:0000256" key="1">
    <source>
        <dbReference type="SAM" id="Phobius"/>
    </source>
</evidence>
<evidence type="ECO:0000313" key="2">
    <source>
        <dbReference type="EMBL" id="PMD34956.1"/>
    </source>
</evidence>